<dbReference type="Pfam" id="PF00589">
    <property type="entry name" value="Phage_integrase"/>
    <property type="match status" value="1"/>
</dbReference>
<dbReference type="PANTHER" id="PTHR30349">
    <property type="entry name" value="PHAGE INTEGRASE-RELATED"/>
    <property type="match status" value="1"/>
</dbReference>
<feature type="domain" description="Tyr recombinase" evidence="2">
    <location>
        <begin position="1"/>
        <end position="124"/>
    </location>
</feature>
<dbReference type="InterPro" id="IPR050090">
    <property type="entry name" value="Tyrosine_recombinase_XerCD"/>
</dbReference>
<dbReference type="PROSITE" id="PS51898">
    <property type="entry name" value="TYR_RECOMBINASE"/>
    <property type="match status" value="1"/>
</dbReference>
<reference evidence="3 4" key="1">
    <citation type="journal article" date="2013" name="BMC Microbiol.">
        <title>Identification of the type II cytochrome c maturation pathway in anammox bacteria by comparative genomics.</title>
        <authorList>
            <person name="Ferousi C."/>
            <person name="Speth D.R."/>
            <person name="Reimann J."/>
            <person name="Op den Camp H.J."/>
            <person name="Allen J.W."/>
            <person name="Keltjens J.T."/>
            <person name="Jetten M.S."/>
        </authorList>
    </citation>
    <scope>NUCLEOTIDE SEQUENCE [LARGE SCALE GENOMIC DNA]</scope>
    <source>
        <strain evidence="3">RU1</strain>
    </source>
</reference>
<evidence type="ECO:0000259" key="2">
    <source>
        <dbReference type="PROSITE" id="PS51898"/>
    </source>
</evidence>
<dbReference type="GO" id="GO:0015074">
    <property type="term" value="P:DNA integration"/>
    <property type="evidence" value="ECO:0007669"/>
    <property type="project" value="InterPro"/>
</dbReference>
<comment type="caution">
    <text evidence="3">The sequence shown here is derived from an EMBL/GenBank/DDBJ whole genome shotgun (WGS) entry which is preliminary data.</text>
</comment>
<dbReference type="InterPro" id="IPR013762">
    <property type="entry name" value="Integrase-like_cat_sf"/>
</dbReference>
<evidence type="ECO:0000313" key="3">
    <source>
        <dbReference type="EMBL" id="KKO18116.1"/>
    </source>
</evidence>
<dbReference type="InterPro" id="IPR011010">
    <property type="entry name" value="DNA_brk_join_enz"/>
</dbReference>
<dbReference type="InterPro" id="IPR002104">
    <property type="entry name" value="Integrase_catalytic"/>
</dbReference>
<proteinExistence type="predicted"/>
<dbReference type="Proteomes" id="UP000034954">
    <property type="component" value="Unassembled WGS sequence"/>
</dbReference>
<organism evidence="3 4">
    <name type="scientific">Candidatus Brocadia fulgida</name>
    <dbReference type="NCBI Taxonomy" id="380242"/>
    <lineage>
        <taxon>Bacteria</taxon>
        <taxon>Pseudomonadati</taxon>
        <taxon>Planctomycetota</taxon>
        <taxon>Candidatus Brocadiia</taxon>
        <taxon>Candidatus Brocadiales</taxon>
        <taxon>Candidatus Brocadiaceae</taxon>
        <taxon>Candidatus Brocadia</taxon>
    </lineage>
</organism>
<evidence type="ECO:0000313" key="4">
    <source>
        <dbReference type="Proteomes" id="UP000034954"/>
    </source>
</evidence>
<gene>
    <name evidence="3" type="primary">xerD_5</name>
    <name evidence="3" type="ORF">BROFUL_03219</name>
</gene>
<name>A0A0M2UT14_9BACT</name>
<dbReference type="GO" id="GO:0006310">
    <property type="term" value="P:DNA recombination"/>
    <property type="evidence" value="ECO:0007669"/>
    <property type="project" value="UniProtKB-KW"/>
</dbReference>
<sequence length="148" mass="16747">MFRKIIIIQETKSGKPRTVPLNQIALGVLAEKAKVRHMKSDLVFLSRASTKIARHNLRRAFNTALDKSGIQDFHFHDIRHAFATRLAQRGGDIYKVSKLLGHAHISMSTRYAHLCPESLRDGVNILENLGHDLVMVEGNRMCQLPENP</sequence>
<dbReference type="PANTHER" id="PTHR30349:SF64">
    <property type="entry name" value="PROPHAGE INTEGRASE INTD-RELATED"/>
    <property type="match status" value="1"/>
</dbReference>
<dbReference type="EMBL" id="LAQJ01000293">
    <property type="protein sequence ID" value="KKO18116.1"/>
    <property type="molecule type" value="Genomic_DNA"/>
</dbReference>
<keyword evidence="4" id="KW-1185">Reference proteome</keyword>
<evidence type="ECO:0000256" key="1">
    <source>
        <dbReference type="ARBA" id="ARBA00023172"/>
    </source>
</evidence>
<dbReference type="Gene3D" id="1.10.443.10">
    <property type="entry name" value="Intergrase catalytic core"/>
    <property type="match status" value="1"/>
</dbReference>
<dbReference type="GO" id="GO:0003677">
    <property type="term" value="F:DNA binding"/>
    <property type="evidence" value="ECO:0007669"/>
    <property type="project" value="InterPro"/>
</dbReference>
<dbReference type="AlphaFoldDB" id="A0A0M2UT14"/>
<dbReference type="SUPFAM" id="SSF56349">
    <property type="entry name" value="DNA breaking-rejoining enzymes"/>
    <property type="match status" value="1"/>
</dbReference>
<keyword evidence="1" id="KW-0233">DNA recombination</keyword>
<protein>
    <submittedName>
        <fullName evidence="3">Site-specific tyrosine recombinase</fullName>
    </submittedName>
</protein>
<dbReference type="CDD" id="cd00796">
    <property type="entry name" value="INT_Rci_Hp1_C"/>
    <property type="match status" value="1"/>
</dbReference>
<accession>A0A0M2UT14</accession>